<keyword evidence="2" id="KW-0813">Transport</keyword>
<feature type="region of interest" description="Disordered" evidence="6">
    <location>
        <begin position="1"/>
        <end position="130"/>
    </location>
</feature>
<keyword evidence="5 7" id="KW-0472">Membrane</keyword>
<feature type="transmembrane region" description="Helical" evidence="7">
    <location>
        <begin position="191"/>
        <end position="211"/>
    </location>
</feature>
<feature type="compositionally biased region" description="Low complexity" evidence="6">
    <location>
        <begin position="111"/>
        <end position="123"/>
    </location>
</feature>
<gene>
    <name evidence="8" type="ORF">TPA0910_10570</name>
</gene>
<feature type="compositionally biased region" description="Basic and acidic residues" evidence="6">
    <location>
        <begin position="1"/>
        <end position="12"/>
    </location>
</feature>
<organism evidence="8 9">
    <name type="scientific">Streptomyces hygroscopicus</name>
    <dbReference type="NCBI Taxonomy" id="1912"/>
    <lineage>
        <taxon>Bacteria</taxon>
        <taxon>Bacillati</taxon>
        <taxon>Actinomycetota</taxon>
        <taxon>Actinomycetes</taxon>
        <taxon>Kitasatosporales</taxon>
        <taxon>Streptomycetaceae</taxon>
        <taxon>Streptomyces</taxon>
        <taxon>Streptomyces violaceusniger group</taxon>
    </lineage>
</organism>
<keyword evidence="3 7" id="KW-0812">Transmembrane</keyword>
<feature type="transmembrane region" description="Helical" evidence="7">
    <location>
        <begin position="153"/>
        <end position="171"/>
    </location>
</feature>
<feature type="transmembrane region" description="Helical" evidence="7">
    <location>
        <begin position="335"/>
        <end position="354"/>
    </location>
</feature>
<feature type="transmembrane region" description="Helical" evidence="7">
    <location>
        <begin position="566"/>
        <end position="585"/>
    </location>
</feature>
<dbReference type="InterPro" id="IPR001046">
    <property type="entry name" value="NRAMP_fam"/>
</dbReference>
<sequence>MSGDDRPADGADRPAGGADHPQPPDHRPQEPARPEPPDRPGPERPQPPDRAQAPAGPAEPRPAERKRPAEPSERGQPPQAPEEKRPPGPPGRRAEPSAGKPGARPAPPPSRAARPSRPARPSAVLDESHLGEIRGAFGRVPRERVEERPGCRARLLTLLAIIGPGIIVMVGDNDAGGIATYAQAGQNYGYSLLWVLLLLIPVLIVNQEMVVRLGAVTGVGHARLITERFGRFWGWFSVGDLFLLNFLTIVTEFIGVTLACEYLGLSRYVVVPVAALALIAVAASGSFRRWERAMFAFIGASLLLVPLTFMAQPRWGRAAHDFVVPGVQGGVTSEAVLLIIAVVGTTVAPWQLFFQQSNVIDKRITPRFIGYERADTVIGSLVVVAGAAALVMIADFAARGTAAHGHFTDAAGVADALGRRDPVLGVMFAIVLLDASIIGAAAVTLATSYAFGDVFNLRHSLHRRFGEAKRFYASYSLLVLIAAAVVLIPGAPLGLITEAVQALAGLLLPSASVFLLLLCNDTEVLGPWVNPRWLNVVATVIIAVLLMLSGTLMATTLFPRVNVTRLTIWLAAVLVTGLIATAVGLRLTRRRGPVREVPAMSPAEKLAWRMPPLALLQPVRWSAGTRLGMTALRGYLILSALLLLVKAVRLGGS</sequence>
<evidence type="ECO:0000256" key="3">
    <source>
        <dbReference type="ARBA" id="ARBA00022692"/>
    </source>
</evidence>
<dbReference type="EMBL" id="BNEK01000002">
    <property type="protein sequence ID" value="GHJ26624.1"/>
    <property type="molecule type" value="Genomic_DNA"/>
</dbReference>
<protein>
    <submittedName>
        <fullName evidence="8">Manganese transport transmembrane protein</fullName>
    </submittedName>
</protein>
<evidence type="ECO:0000313" key="8">
    <source>
        <dbReference type="EMBL" id="GHJ26624.1"/>
    </source>
</evidence>
<evidence type="ECO:0000313" key="9">
    <source>
        <dbReference type="Proteomes" id="UP001054854"/>
    </source>
</evidence>
<feature type="transmembrane region" description="Helical" evidence="7">
    <location>
        <begin position="295"/>
        <end position="315"/>
    </location>
</feature>
<evidence type="ECO:0000256" key="4">
    <source>
        <dbReference type="ARBA" id="ARBA00022989"/>
    </source>
</evidence>
<dbReference type="PANTHER" id="PTHR11706:SF33">
    <property type="entry name" value="NATURAL RESISTANCE-ASSOCIATED MACROPHAGE PROTEIN 2"/>
    <property type="match status" value="1"/>
</dbReference>
<comment type="subcellular location">
    <subcellularLocation>
        <location evidence="1">Membrane</location>
        <topology evidence="1">Multi-pass membrane protein</topology>
    </subcellularLocation>
</comment>
<feature type="transmembrane region" description="Helical" evidence="7">
    <location>
        <begin position="232"/>
        <end position="259"/>
    </location>
</feature>
<evidence type="ECO:0000256" key="1">
    <source>
        <dbReference type="ARBA" id="ARBA00004141"/>
    </source>
</evidence>
<evidence type="ECO:0000256" key="2">
    <source>
        <dbReference type="ARBA" id="ARBA00022448"/>
    </source>
</evidence>
<dbReference type="Proteomes" id="UP001054854">
    <property type="component" value="Unassembled WGS sequence"/>
</dbReference>
<proteinExistence type="predicted"/>
<dbReference type="RefSeq" id="WP_236256079.1">
    <property type="nucleotide sequence ID" value="NZ_BNEK01000002.1"/>
</dbReference>
<feature type="transmembrane region" description="Helical" evidence="7">
    <location>
        <begin position="426"/>
        <end position="451"/>
    </location>
</feature>
<feature type="compositionally biased region" description="Low complexity" evidence="6">
    <location>
        <begin position="49"/>
        <end position="58"/>
    </location>
</feature>
<comment type="caution">
    <text evidence="8">The sequence shown here is derived from an EMBL/GenBank/DDBJ whole genome shotgun (WGS) entry which is preliminary data.</text>
</comment>
<feature type="compositionally biased region" description="Basic and acidic residues" evidence="6">
    <location>
        <begin position="61"/>
        <end position="73"/>
    </location>
</feature>
<evidence type="ECO:0000256" key="6">
    <source>
        <dbReference type="SAM" id="MobiDB-lite"/>
    </source>
</evidence>
<reference evidence="8" key="1">
    <citation type="submission" date="2024-05" db="EMBL/GenBank/DDBJ databases">
        <title>Whole genome shotgun sequence of Streptomyces hygroscopicus NBRC 113678.</title>
        <authorList>
            <person name="Komaki H."/>
            <person name="Tamura T."/>
        </authorList>
    </citation>
    <scope>NUCLEOTIDE SEQUENCE</scope>
    <source>
        <strain evidence="8">N11-34</strain>
    </source>
</reference>
<feature type="transmembrane region" description="Helical" evidence="7">
    <location>
        <begin position="265"/>
        <end position="283"/>
    </location>
</feature>
<keyword evidence="9" id="KW-1185">Reference proteome</keyword>
<feature type="transmembrane region" description="Helical" evidence="7">
    <location>
        <begin position="630"/>
        <end position="648"/>
    </location>
</feature>
<feature type="compositionally biased region" description="Basic and acidic residues" evidence="6">
    <location>
        <begin position="22"/>
        <end position="42"/>
    </location>
</feature>
<dbReference type="Pfam" id="PF01566">
    <property type="entry name" value="Nramp"/>
    <property type="match status" value="1"/>
</dbReference>
<feature type="transmembrane region" description="Helical" evidence="7">
    <location>
        <begin position="374"/>
        <end position="394"/>
    </location>
</feature>
<name>A0ABQ3TTG5_STRHY</name>
<feature type="transmembrane region" description="Helical" evidence="7">
    <location>
        <begin position="472"/>
        <end position="493"/>
    </location>
</feature>
<evidence type="ECO:0000256" key="7">
    <source>
        <dbReference type="SAM" id="Phobius"/>
    </source>
</evidence>
<feature type="transmembrane region" description="Helical" evidence="7">
    <location>
        <begin position="532"/>
        <end position="554"/>
    </location>
</feature>
<keyword evidence="4 7" id="KW-1133">Transmembrane helix</keyword>
<feature type="transmembrane region" description="Helical" evidence="7">
    <location>
        <begin position="499"/>
        <end position="520"/>
    </location>
</feature>
<dbReference type="PANTHER" id="PTHR11706">
    <property type="entry name" value="SOLUTE CARRIER PROTEIN FAMILY 11 MEMBER"/>
    <property type="match status" value="1"/>
</dbReference>
<evidence type="ECO:0000256" key="5">
    <source>
        <dbReference type="ARBA" id="ARBA00023136"/>
    </source>
</evidence>
<accession>A0ABQ3TTG5</accession>